<dbReference type="RefSeq" id="WP_207617694.1">
    <property type="nucleotide sequence ID" value="NZ_JAFNLL010000057.1"/>
</dbReference>
<dbReference type="Proteomes" id="UP000664164">
    <property type="component" value="Unassembled WGS sequence"/>
</dbReference>
<sequence>MEITNSLSERTPQPVAASDPARLLDEMVSTLESLEAAIAGLQALREYTLAMASRVADFMNDGGAVRPGFDAVRWDSCSAELAQRAVAAEIATATRANDRTLQRQIGQAVELLDRFPLTFNALAEGRINLAHARVIQEVGMVLDEPGALSRYEAVVVAFAEQQAPGRVRRMAVREAEKVQPEPLSNRHEQAHEERRVWVTPLPDAWPNSQRCCPQPWHTASTTESPRWRTRMQKRWQSGHLTLLNCVGALN</sequence>
<dbReference type="Pfam" id="PF02720">
    <property type="entry name" value="DUF222"/>
    <property type="match status" value="1"/>
</dbReference>
<feature type="domain" description="DUF222" evidence="1">
    <location>
        <begin position="74"/>
        <end position="200"/>
    </location>
</feature>
<evidence type="ECO:0000313" key="2">
    <source>
        <dbReference type="EMBL" id="MBO1269770.1"/>
    </source>
</evidence>
<proteinExistence type="predicted"/>
<dbReference type="AlphaFoldDB" id="A0A939HJP3"/>
<reference evidence="2" key="1">
    <citation type="submission" date="2021-03" db="EMBL/GenBank/DDBJ databases">
        <title>A new species, PO-11, isolated from a karst cave deposit.</title>
        <authorList>
            <person name="Zhaoxiaoyong W."/>
        </authorList>
    </citation>
    <scope>NUCLEOTIDE SEQUENCE</scope>
    <source>
        <strain evidence="2">PO-11</strain>
    </source>
</reference>
<name>A0A939HJP3_9MICC</name>
<protein>
    <submittedName>
        <fullName evidence="2">DUF222 domain-containing protein</fullName>
    </submittedName>
</protein>
<keyword evidence="3" id="KW-1185">Reference proteome</keyword>
<gene>
    <name evidence="2" type="ORF">J1902_17680</name>
</gene>
<evidence type="ECO:0000313" key="3">
    <source>
        <dbReference type="Proteomes" id="UP000664164"/>
    </source>
</evidence>
<comment type="caution">
    <text evidence="2">The sequence shown here is derived from an EMBL/GenBank/DDBJ whole genome shotgun (WGS) entry which is preliminary data.</text>
</comment>
<dbReference type="EMBL" id="JAFNLL010000057">
    <property type="protein sequence ID" value="MBO1269770.1"/>
    <property type="molecule type" value="Genomic_DNA"/>
</dbReference>
<organism evidence="2 3">
    <name type="scientific">Arthrobacter cavernae</name>
    <dbReference type="NCBI Taxonomy" id="2817681"/>
    <lineage>
        <taxon>Bacteria</taxon>
        <taxon>Bacillati</taxon>
        <taxon>Actinomycetota</taxon>
        <taxon>Actinomycetes</taxon>
        <taxon>Micrococcales</taxon>
        <taxon>Micrococcaceae</taxon>
        <taxon>Arthrobacter</taxon>
    </lineage>
</organism>
<dbReference type="InterPro" id="IPR003870">
    <property type="entry name" value="DUF222"/>
</dbReference>
<accession>A0A939HJP3</accession>
<evidence type="ECO:0000259" key="1">
    <source>
        <dbReference type="Pfam" id="PF02720"/>
    </source>
</evidence>